<dbReference type="AlphaFoldDB" id="A0AA90SSQ8"/>
<comment type="caution">
    <text evidence="1">The sequence shown here is derived from an EMBL/GenBank/DDBJ whole genome shotgun (WGS) entry which is preliminary data.</text>
</comment>
<evidence type="ECO:0000313" key="2">
    <source>
        <dbReference type="Proteomes" id="UP001178148"/>
    </source>
</evidence>
<sequence length="95" mass="11169">MEVLLRTIRSPCDDDIIQRAFRKIVAKLHCYDSELQKWSVQTIARVAKGVSRLRDYSSEKFIAQLAEIIWRSAMMMKVVWNHDFISNMPPSDRVK</sequence>
<protein>
    <submittedName>
        <fullName evidence="1">Uncharacterized protein</fullName>
    </submittedName>
</protein>
<accession>A0AA90SSQ8</accession>
<reference evidence="1 2" key="1">
    <citation type="journal article" date="2023" name="bioRxiv">
        <title>An intranuclear bacterial parasite of deep-sea mussels expresses apoptosis inhibitors acquired from its host.</title>
        <authorList>
            <person name="Gonzalez Porras M.A."/>
            <person name="Assie A."/>
            <person name="Tietjen M."/>
            <person name="Violette M."/>
            <person name="Kleiner M."/>
            <person name="Gruber-Vodicka H."/>
            <person name="Dubilier N."/>
            <person name="Leisch N."/>
        </authorList>
    </citation>
    <scope>NUCLEOTIDE SEQUENCE [LARGE SCALE GENOMIC DNA]</scope>
    <source>
        <strain evidence="1">IAP13</strain>
    </source>
</reference>
<gene>
    <name evidence="1" type="ORF">QS748_06280</name>
</gene>
<evidence type="ECO:0000313" key="1">
    <source>
        <dbReference type="EMBL" id="MDP0588810.1"/>
    </source>
</evidence>
<name>A0AA90SSQ8_9GAMM</name>
<dbReference type="EMBL" id="JASXSV010000007">
    <property type="protein sequence ID" value="MDP0588810.1"/>
    <property type="molecule type" value="Genomic_DNA"/>
</dbReference>
<proteinExistence type="predicted"/>
<keyword evidence="2" id="KW-1185">Reference proteome</keyword>
<dbReference type="Proteomes" id="UP001178148">
    <property type="component" value="Unassembled WGS sequence"/>
</dbReference>
<organism evidence="1 2">
    <name type="scientific">Candidatus Endonucleibacter bathymodioli</name>
    <dbReference type="NCBI Taxonomy" id="539814"/>
    <lineage>
        <taxon>Bacteria</taxon>
        <taxon>Pseudomonadati</taxon>
        <taxon>Pseudomonadota</taxon>
        <taxon>Gammaproteobacteria</taxon>
        <taxon>Oceanospirillales</taxon>
        <taxon>Endozoicomonadaceae</taxon>
        <taxon>Candidatus Endonucleibacter</taxon>
    </lineage>
</organism>